<evidence type="ECO:0000256" key="3">
    <source>
        <dbReference type="ARBA" id="ARBA00008640"/>
    </source>
</evidence>
<evidence type="ECO:0000259" key="17">
    <source>
        <dbReference type="PROSITE" id="PS50828"/>
    </source>
</evidence>
<evidence type="ECO:0000256" key="5">
    <source>
        <dbReference type="ARBA" id="ARBA00020673"/>
    </source>
</evidence>
<feature type="compositionally biased region" description="Basic and acidic residues" evidence="14">
    <location>
        <begin position="803"/>
        <end position="823"/>
    </location>
</feature>
<keyword evidence="19" id="KW-1185">Reference proteome</keyword>
<dbReference type="SMART" id="SM00356">
    <property type="entry name" value="ZnF_C3H1"/>
    <property type="match status" value="2"/>
</dbReference>
<keyword evidence="9 13" id="KW-0862">Zinc</keyword>
<feature type="transmembrane region" description="Helical" evidence="15">
    <location>
        <begin position="914"/>
        <end position="933"/>
    </location>
</feature>
<dbReference type="InterPro" id="IPR002625">
    <property type="entry name" value="Smr_dom"/>
</dbReference>
<dbReference type="InterPro" id="IPR000571">
    <property type="entry name" value="Znf_CCCH"/>
</dbReference>
<dbReference type="InterPro" id="IPR032816">
    <property type="entry name" value="VTT_dom"/>
</dbReference>
<evidence type="ECO:0000259" key="16">
    <source>
        <dbReference type="PROSITE" id="PS50103"/>
    </source>
</evidence>
<evidence type="ECO:0000256" key="7">
    <source>
        <dbReference type="ARBA" id="ARBA00022723"/>
    </source>
</evidence>
<feature type="zinc finger region" description="C3H1-type" evidence="13">
    <location>
        <begin position="272"/>
        <end position="296"/>
    </location>
</feature>
<feature type="zinc finger region" description="C3H1-type" evidence="13">
    <location>
        <begin position="297"/>
        <end position="324"/>
    </location>
</feature>
<comment type="subcellular location">
    <subcellularLocation>
        <location evidence="2">Golgi apparatus membrane</location>
        <topology evidence="2">Multi-pass membrane protein</topology>
    </subcellularLocation>
</comment>
<dbReference type="Pfam" id="PF09335">
    <property type="entry name" value="VTT_dom"/>
    <property type="match status" value="1"/>
</dbReference>
<evidence type="ECO:0000256" key="6">
    <source>
        <dbReference type="ARBA" id="ARBA00022692"/>
    </source>
</evidence>
<feature type="region of interest" description="Disordered" evidence="14">
    <location>
        <begin position="776"/>
        <end position="878"/>
    </location>
</feature>
<feature type="compositionally biased region" description="Basic residues" evidence="14">
    <location>
        <begin position="428"/>
        <end position="441"/>
    </location>
</feature>
<feature type="compositionally biased region" description="Low complexity" evidence="14">
    <location>
        <begin position="785"/>
        <end position="802"/>
    </location>
</feature>
<evidence type="ECO:0000256" key="14">
    <source>
        <dbReference type="SAM" id="MobiDB-lite"/>
    </source>
</evidence>
<feature type="transmembrane region" description="Helical" evidence="15">
    <location>
        <begin position="988"/>
        <end position="1008"/>
    </location>
</feature>
<dbReference type="InterPro" id="IPR036063">
    <property type="entry name" value="Smr_dom_sf"/>
</dbReference>
<dbReference type="InterPro" id="IPR036855">
    <property type="entry name" value="Znf_CCCH_sf"/>
</dbReference>
<dbReference type="Pfam" id="PF08590">
    <property type="entry name" value="DUF1771"/>
    <property type="match status" value="1"/>
</dbReference>
<dbReference type="PROSITE" id="PS50103">
    <property type="entry name" value="ZF_C3H1"/>
    <property type="match status" value="2"/>
</dbReference>
<dbReference type="InterPro" id="IPR013899">
    <property type="entry name" value="DUF1771"/>
</dbReference>
<proteinExistence type="inferred from homology"/>
<feature type="transmembrane region" description="Helical" evidence="15">
    <location>
        <begin position="1106"/>
        <end position="1125"/>
    </location>
</feature>
<dbReference type="Gene3D" id="3.30.1370.110">
    <property type="match status" value="1"/>
</dbReference>
<evidence type="ECO:0000256" key="2">
    <source>
        <dbReference type="ARBA" id="ARBA00004653"/>
    </source>
</evidence>
<feature type="compositionally biased region" description="Gly residues" evidence="14">
    <location>
        <begin position="1220"/>
        <end position="1229"/>
    </location>
</feature>
<feature type="compositionally biased region" description="Polar residues" evidence="14">
    <location>
        <begin position="861"/>
        <end position="872"/>
    </location>
</feature>
<keyword evidence="12 15" id="KW-0472">Membrane</keyword>
<comment type="function">
    <text evidence="1">Golgi membrane protein involved in vesicular trafficking and spindle migration.</text>
</comment>
<feature type="compositionally biased region" description="Low complexity" evidence="14">
    <location>
        <begin position="475"/>
        <end position="488"/>
    </location>
</feature>
<gene>
    <name evidence="18" type="ORF">FJTKL_14745</name>
</gene>
<evidence type="ECO:0000313" key="19">
    <source>
        <dbReference type="Proteomes" id="UP001600888"/>
    </source>
</evidence>
<dbReference type="PANTHER" id="PTHR47549:SF1">
    <property type="entry name" value="GOLGI APPARATUS MEMBRANE PROTEIN TVP38"/>
    <property type="match status" value="1"/>
</dbReference>
<feature type="transmembrane region" description="Helical" evidence="15">
    <location>
        <begin position="954"/>
        <end position="976"/>
    </location>
</feature>
<dbReference type="EMBL" id="JBAWTH010000008">
    <property type="protein sequence ID" value="KAL2290757.1"/>
    <property type="molecule type" value="Genomic_DNA"/>
</dbReference>
<keyword evidence="11" id="KW-0333">Golgi apparatus</keyword>
<feature type="compositionally biased region" description="Basic and acidic residues" evidence="14">
    <location>
        <begin position="1202"/>
        <end position="1217"/>
    </location>
</feature>
<organism evidence="18 19">
    <name type="scientific">Diaporthe vaccinii</name>
    <dbReference type="NCBI Taxonomy" id="105482"/>
    <lineage>
        <taxon>Eukaryota</taxon>
        <taxon>Fungi</taxon>
        <taxon>Dikarya</taxon>
        <taxon>Ascomycota</taxon>
        <taxon>Pezizomycotina</taxon>
        <taxon>Sordariomycetes</taxon>
        <taxon>Sordariomycetidae</taxon>
        <taxon>Diaporthales</taxon>
        <taxon>Diaporthaceae</taxon>
        <taxon>Diaporthe</taxon>
        <taxon>Diaporthe eres species complex</taxon>
    </lineage>
</organism>
<reference evidence="18 19" key="1">
    <citation type="submission" date="2024-03" db="EMBL/GenBank/DDBJ databases">
        <title>A high-quality draft genome sequence of Diaporthe vaccinii, a causative agent of upright dieback and viscid rot disease in cranberry plants.</title>
        <authorList>
            <person name="Sarrasin M."/>
            <person name="Lang B.F."/>
            <person name="Burger G."/>
        </authorList>
    </citation>
    <scope>NUCLEOTIDE SEQUENCE [LARGE SCALE GENOMIC DNA]</scope>
    <source>
        <strain evidence="18 19">IS7</strain>
    </source>
</reference>
<feature type="domain" description="Smr" evidence="17">
    <location>
        <begin position="587"/>
        <end position="668"/>
    </location>
</feature>
<feature type="domain" description="C3H1-type" evidence="16">
    <location>
        <begin position="272"/>
        <end position="296"/>
    </location>
</feature>
<evidence type="ECO:0000256" key="1">
    <source>
        <dbReference type="ARBA" id="ARBA00002978"/>
    </source>
</evidence>
<dbReference type="SMART" id="SM00463">
    <property type="entry name" value="SMR"/>
    <property type="match status" value="1"/>
</dbReference>
<comment type="similarity">
    <text evidence="3">Belongs to the TVP38/TMEM64 family.</text>
</comment>
<evidence type="ECO:0000256" key="10">
    <source>
        <dbReference type="ARBA" id="ARBA00022989"/>
    </source>
</evidence>
<accession>A0ABR4F7T2</accession>
<dbReference type="SMART" id="SM01162">
    <property type="entry name" value="DUF1771"/>
    <property type="match status" value="1"/>
</dbReference>
<sequence length="1229" mass="131659">MVSDETYEICLPVLQDSAIEEEDKTDKLEELLKKETALTGQSLENAVLDVLWRYREGGGNNASPPAIRQTILRRPSPASFRTTATPLSGSPRLGVSPLAPPGFMPSFNRTLSSAASPFSSPRPSPRLAFSTPVIPHSPNLNAYEFANDPEPSQETFEDYASDNVDWLVGDDAVSIASSFGTSSGLNANAPEFSSQQTPMRPHDVLRSILGESRTDEEISQALLVHGYDLGAVLISMMDNQDASTASTSAEGNGYLFGKSMTPDARPSTPADQRSGVICKFYLASGSCMRADCRFSHDLSSHICKYWMSGNCLAGDTCIFSHDPAHLMNKLNVDGTDTPPTQKSPANIQVQDFSSFPSLGSGGPDSIPVFTPSLGVTPPPGFKNIHSSDHRPRSRPGSRHQQGKENAQAAPSLDDNEAFPTLGSAAAKPGKKHHGKRGGHGHGPKDAYTPSSLADIVKMSPSPGPTSRPDSRKMSRNGSSQGSRNGENSAAAQAIPSPKHIPWLETGDSSNKAYLKARQEAIRHSALRNKFLQNAAQAWNRQDARQAKVFSLRGQSENDLMKKAHREAAEKLYEDRNKKSSPSPEIYVDLHGLHAEEAVEYLERVLLENEHEGRPIYAITGTGHHSKNGKDKVGKAVRGFLNEWRYAFREFSVPGDRNNMGGILGVDARSYDRSASKEGGGSTRKAEEGEEAVDILSQGVEIGDGKMKLLTPTAESVIITVPNRKGQPHITTLQVPLSIQWLRQASPKPSSSPNINAVHSVPPATHTMPADYKSAAAGLAVPPSPDSETPSAASAAAQLANTSSRDEHDGAPFRGESDQEEHQRAPSPPSFGRDERPLPWVRHSGSGGGGNANGNTRSSRRLSTPYSLNSRASATRDGSVRGQLSALASSSANTANKLYRQSMTMYNGLTPTQKVLFIIGGNLLGVLTIVLLIFSHKIFTLLGPVAVSWRELPAGWLIIWAAIFFVAFPPMIGYSTACTVAGFVYGFPLGWPIVATATVAGSAAAFVASRTVLSGYVDRLVGQDKRFVALGQVLRHDGLGVLALVRFCPLPYSLSNGFLATVPSIQPLSFAIATAFSSPKLLVHVFVGSRLAMLAEKDMTFGDRLVNYASMLVGGLVGMGVGYFIYRRTMARAAELAREEAQAGRPLGSGRTPGAEYADDDIGEGGEDARLMDPNDAAALMVDDDDISLWDAAGDSQFEDEDAHTRYRDEEEALEGHGKARGPGGGGAQA</sequence>
<dbReference type="SUPFAM" id="SSF90229">
    <property type="entry name" value="CCCH zinc finger"/>
    <property type="match status" value="1"/>
</dbReference>
<evidence type="ECO:0000313" key="18">
    <source>
        <dbReference type="EMBL" id="KAL2290757.1"/>
    </source>
</evidence>
<keyword evidence="6 15" id="KW-0812">Transmembrane</keyword>
<dbReference type="Proteomes" id="UP001600888">
    <property type="component" value="Unassembled WGS sequence"/>
</dbReference>
<feature type="region of interest" description="Disordered" evidence="14">
    <location>
        <begin position="1190"/>
        <end position="1229"/>
    </location>
</feature>
<evidence type="ECO:0000256" key="12">
    <source>
        <dbReference type="ARBA" id="ARBA00023136"/>
    </source>
</evidence>
<feature type="region of interest" description="Disordered" evidence="14">
    <location>
        <begin position="1140"/>
        <end position="1170"/>
    </location>
</feature>
<name>A0ABR4F7T2_9PEZI</name>
<feature type="compositionally biased region" description="Acidic residues" evidence="14">
    <location>
        <begin position="1156"/>
        <end position="1165"/>
    </location>
</feature>
<evidence type="ECO:0000256" key="13">
    <source>
        <dbReference type="PROSITE-ProRule" id="PRU00723"/>
    </source>
</evidence>
<keyword evidence="7 13" id="KW-0479">Metal-binding</keyword>
<dbReference type="Gene3D" id="4.10.1000.10">
    <property type="entry name" value="Zinc finger, CCCH-type"/>
    <property type="match status" value="1"/>
</dbReference>
<evidence type="ECO:0000256" key="8">
    <source>
        <dbReference type="ARBA" id="ARBA00022771"/>
    </source>
</evidence>
<evidence type="ECO:0000256" key="4">
    <source>
        <dbReference type="ARBA" id="ARBA00013533"/>
    </source>
</evidence>
<feature type="domain" description="C3H1-type" evidence="16">
    <location>
        <begin position="297"/>
        <end position="324"/>
    </location>
</feature>
<comment type="caution">
    <text evidence="18">The sequence shown here is derived from an EMBL/GenBank/DDBJ whole genome shotgun (WGS) entry which is preliminary data.</text>
</comment>
<dbReference type="SUPFAM" id="SSF160443">
    <property type="entry name" value="SMR domain-like"/>
    <property type="match status" value="1"/>
</dbReference>
<dbReference type="InterPro" id="IPR051076">
    <property type="entry name" value="Golgi_membrane_TVP38/TMEM64"/>
</dbReference>
<keyword evidence="10 15" id="KW-1133">Transmembrane helix</keyword>
<keyword evidence="8 13" id="KW-0863">Zinc-finger</keyword>
<dbReference type="PROSITE" id="PS50828">
    <property type="entry name" value="SMR"/>
    <property type="match status" value="1"/>
</dbReference>
<protein>
    <recommendedName>
        <fullName evidence="4">Golgi apparatus membrane protein TVP38</fullName>
    </recommendedName>
    <alternativeName>
        <fullName evidence="5">Golgi apparatus membrane protein tvp38</fullName>
    </alternativeName>
</protein>
<evidence type="ECO:0000256" key="15">
    <source>
        <dbReference type="SAM" id="Phobius"/>
    </source>
</evidence>
<feature type="region of interest" description="Disordered" evidence="14">
    <location>
        <begin position="351"/>
        <end position="504"/>
    </location>
</feature>
<evidence type="ECO:0000256" key="9">
    <source>
        <dbReference type="ARBA" id="ARBA00022833"/>
    </source>
</evidence>
<evidence type="ECO:0000256" key="11">
    <source>
        <dbReference type="ARBA" id="ARBA00023034"/>
    </source>
</evidence>
<dbReference type="PANTHER" id="PTHR47549">
    <property type="entry name" value="GOLGI APPARATUS MEMBRANE PROTEIN TVP38-RELATED"/>
    <property type="match status" value="1"/>
</dbReference>
<dbReference type="Pfam" id="PF14608">
    <property type="entry name" value="zf-CCCH_2"/>
    <property type="match status" value="2"/>
</dbReference>